<dbReference type="AlphaFoldDB" id="A0A398BGV7"/>
<name>A0A398BGV7_9BACI</name>
<dbReference type="Proteomes" id="UP000265816">
    <property type="component" value="Unassembled WGS sequence"/>
</dbReference>
<evidence type="ECO:0000313" key="1">
    <source>
        <dbReference type="EMBL" id="RID88957.1"/>
    </source>
</evidence>
<comment type="caution">
    <text evidence="1">The sequence shown here is derived from an EMBL/GenBank/DDBJ whole genome shotgun (WGS) entry which is preliminary data.</text>
</comment>
<sequence>MNKEIANLIMDYVAVRVNFKSVNNDNIDKVAGRISIEFCKTYSPRKNWGVSRKDIKALIIDIFRAVMEGRLVFVFDEECDENE</sequence>
<organism evidence="1 2">
    <name type="scientific">Mesobacillus zeae</name>
    <dbReference type="NCBI Taxonomy" id="1917180"/>
    <lineage>
        <taxon>Bacteria</taxon>
        <taxon>Bacillati</taxon>
        <taxon>Bacillota</taxon>
        <taxon>Bacilli</taxon>
        <taxon>Bacillales</taxon>
        <taxon>Bacillaceae</taxon>
        <taxon>Mesobacillus</taxon>
    </lineage>
</organism>
<dbReference type="RefSeq" id="WP_119110869.1">
    <property type="nucleotide sequence ID" value="NZ_CBCSEO010000001.1"/>
</dbReference>
<evidence type="ECO:0000313" key="2">
    <source>
        <dbReference type="Proteomes" id="UP000265816"/>
    </source>
</evidence>
<gene>
    <name evidence="1" type="ORF">D1970_00200</name>
</gene>
<protein>
    <submittedName>
        <fullName evidence="1">Uncharacterized protein</fullName>
    </submittedName>
</protein>
<proteinExistence type="predicted"/>
<accession>A0A398BGV7</accession>
<dbReference type="OrthoDB" id="2616940at2"/>
<dbReference type="EMBL" id="QWVT01000001">
    <property type="protein sequence ID" value="RID88957.1"/>
    <property type="molecule type" value="Genomic_DNA"/>
</dbReference>
<reference evidence="1 2" key="1">
    <citation type="submission" date="2018-08" db="EMBL/GenBank/DDBJ databases">
        <title>Bacillus jemisoniae sp. nov., Bacillus chryseoplanitiae sp. nov., Bacillus resnikiae sp. nov., and Bacillus frankliniae sp. nov., isolated from Viking spacecraft and associated surfaces.</title>
        <authorList>
            <person name="Seuylemezian A."/>
            <person name="Vaishampayan P."/>
        </authorList>
    </citation>
    <scope>NUCLEOTIDE SEQUENCE [LARGE SCALE GENOMIC DNA]</scope>
    <source>
        <strain evidence="1 2">JJ-247</strain>
    </source>
</reference>
<keyword evidence="2" id="KW-1185">Reference proteome</keyword>